<organism evidence="1 2">
    <name type="scientific">Escherichia coli</name>
    <dbReference type="NCBI Taxonomy" id="562"/>
    <lineage>
        <taxon>Bacteria</taxon>
        <taxon>Pseudomonadati</taxon>
        <taxon>Pseudomonadota</taxon>
        <taxon>Gammaproteobacteria</taxon>
        <taxon>Enterobacterales</taxon>
        <taxon>Enterobacteriaceae</taxon>
        <taxon>Escherichia</taxon>
    </lineage>
</organism>
<gene>
    <name evidence="1" type="ORF">NCTC13148_05308</name>
</gene>
<dbReference type="EMBL" id="UGET01000005">
    <property type="protein sequence ID" value="STN24912.1"/>
    <property type="molecule type" value="Genomic_DNA"/>
</dbReference>
<name>A0A377F4J0_ECOLX</name>
<proteinExistence type="predicted"/>
<reference evidence="1 2" key="1">
    <citation type="submission" date="2018-06" db="EMBL/GenBank/DDBJ databases">
        <authorList>
            <consortium name="Pathogen Informatics"/>
            <person name="Doyle S."/>
        </authorList>
    </citation>
    <scope>NUCLEOTIDE SEQUENCE [LARGE SCALE GENOMIC DNA]</scope>
    <source>
        <strain evidence="1 2">NCTC13148</strain>
    </source>
</reference>
<sequence length="38" mass="4703">MDSLGYHERAKDRFTSIQPINYKFIHAAKVYKFWKLHY</sequence>
<protein>
    <submittedName>
        <fullName evidence="1">Uncharacterized protein</fullName>
    </submittedName>
</protein>
<dbReference type="Proteomes" id="UP000254255">
    <property type="component" value="Unassembled WGS sequence"/>
</dbReference>
<evidence type="ECO:0000313" key="2">
    <source>
        <dbReference type="Proteomes" id="UP000254255"/>
    </source>
</evidence>
<accession>A0A377F4J0</accession>
<dbReference type="AlphaFoldDB" id="A0A377F4J0"/>
<evidence type="ECO:0000313" key="1">
    <source>
        <dbReference type="EMBL" id="STN24912.1"/>
    </source>
</evidence>